<dbReference type="InterPro" id="IPR003439">
    <property type="entry name" value="ABC_transporter-like_ATP-bd"/>
</dbReference>
<dbReference type="PROSITE" id="PS50893">
    <property type="entry name" value="ABC_TRANSPORTER_2"/>
    <property type="match status" value="1"/>
</dbReference>
<dbReference type="InterPro" id="IPR050107">
    <property type="entry name" value="ABC_carbohydrate_import_ATPase"/>
</dbReference>
<dbReference type="PANTHER" id="PTHR43790">
    <property type="entry name" value="CARBOHYDRATE TRANSPORT ATP-BINDING PROTEIN MG119-RELATED"/>
    <property type="match status" value="1"/>
</dbReference>
<organism evidence="8">
    <name type="scientific">marine sediment metagenome</name>
    <dbReference type="NCBI Taxonomy" id="412755"/>
    <lineage>
        <taxon>unclassified sequences</taxon>
        <taxon>metagenomes</taxon>
        <taxon>ecological metagenomes</taxon>
    </lineage>
</organism>
<accession>X1SHI1</accession>
<evidence type="ECO:0000256" key="3">
    <source>
        <dbReference type="ARBA" id="ARBA00022741"/>
    </source>
</evidence>
<evidence type="ECO:0000256" key="1">
    <source>
        <dbReference type="ARBA" id="ARBA00022448"/>
    </source>
</evidence>
<dbReference type="PANTHER" id="PTHR43790:SF3">
    <property type="entry name" value="D-ALLOSE IMPORT ATP-BINDING PROTEIN ALSA-RELATED"/>
    <property type="match status" value="1"/>
</dbReference>
<dbReference type="Gene3D" id="3.40.50.300">
    <property type="entry name" value="P-loop containing nucleotide triphosphate hydrolases"/>
    <property type="match status" value="2"/>
</dbReference>
<dbReference type="GO" id="GO:0016887">
    <property type="term" value="F:ATP hydrolysis activity"/>
    <property type="evidence" value="ECO:0007669"/>
    <property type="project" value="InterPro"/>
</dbReference>
<keyword evidence="2" id="KW-1003">Cell membrane</keyword>
<gene>
    <name evidence="8" type="ORF">S12H4_20368</name>
</gene>
<reference evidence="8" key="1">
    <citation type="journal article" date="2014" name="Front. Microbiol.">
        <title>High frequency of phylogenetically diverse reductive dehalogenase-homologous genes in deep subseafloor sedimentary metagenomes.</title>
        <authorList>
            <person name="Kawai M."/>
            <person name="Futagami T."/>
            <person name="Toyoda A."/>
            <person name="Takaki Y."/>
            <person name="Nishi S."/>
            <person name="Hori S."/>
            <person name="Arai W."/>
            <person name="Tsubouchi T."/>
            <person name="Morono Y."/>
            <person name="Uchiyama I."/>
            <person name="Ito T."/>
            <person name="Fujiyama A."/>
            <person name="Inagaki F."/>
            <person name="Takami H."/>
        </authorList>
    </citation>
    <scope>NUCLEOTIDE SEQUENCE</scope>
    <source>
        <strain evidence="8">Expedition CK06-06</strain>
    </source>
</reference>
<dbReference type="InterPro" id="IPR027417">
    <property type="entry name" value="P-loop_NTPase"/>
</dbReference>
<protein>
    <recommendedName>
        <fullName evidence="7">ABC transporter domain-containing protein</fullName>
    </recommendedName>
</protein>
<dbReference type="GO" id="GO:0005524">
    <property type="term" value="F:ATP binding"/>
    <property type="evidence" value="ECO:0007669"/>
    <property type="project" value="UniProtKB-KW"/>
</dbReference>
<comment type="caution">
    <text evidence="8">The sequence shown here is derived from an EMBL/GenBank/DDBJ whole genome shotgun (WGS) entry which is preliminary data.</text>
</comment>
<evidence type="ECO:0000259" key="7">
    <source>
        <dbReference type="PROSITE" id="PS50893"/>
    </source>
</evidence>
<dbReference type="AlphaFoldDB" id="X1SHI1"/>
<dbReference type="SUPFAM" id="SSF52540">
    <property type="entry name" value="P-loop containing nucleoside triphosphate hydrolases"/>
    <property type="match status" value="2"/>
</dbReference>
<keyword evidence="6" id="KW-0472">Membrane</keyword>
<evidence type="ECO:0000256" key="6">
    <source>
        <dbReference type="ARBA" id="ARBA00023136"/>
    </source>
</evidence>
<evidence type="ECO:0000313" key="8">
    <source>
        <dbReference type="EMBL" id="GAI74880.1"/>
    </source>
</evidence>
<evidence type="ECO:0000256" key="2">
    <source>
        <dbReference type="ARBA" id="ARBA00022475"/>
    </source>
</evidence>
<evidence type="ECO:0000256" key="4">
    <source>
        <dbReference type="ARBA" id="ARBA00022840"/>
    </source>
</evidence>
<evidence type="ECO:0000256" key="5">
    <source>
        <dbReference type="ARBA" id="ARBA00022967"/>
    </source>
</evidence>
<name>X1SHI1_9ZZZZ</name>
<keyword evidence="4" id="KW-0067">ATP-binding</keyword>
<keyword evidence="1" id="KW-0813">Transport</keyword>
<dbReference type="EMBL" id="BARW01010320">
    <property type="protein sequence ID" value="GAI74880.1"/>
    <property type="molecule type" value="Genomic_DNA"/>
</dbReference>
<feature type="domain" description="ABC transporter" evidence="7">
    <location>
        <begin position="3"/>
        <end position="182"/>
    </location>
</feature>
<proteinExistence type="predicted"/>
<feature type="non-terminal residue" evidence="8">
    <location>
        <position position="280"/>
    </location>
</feature>
<keyword evidence="5" id="KW-1278">Translocase</keyword>
<dbReference type="Pfam" id="PF00005">
    <property type="entry name" value="ABC_tran"/>
    <property type="match status" value="2"/>
</dbReference>
<keyword evidence="3" id="KW-0547">Nucleotide-binding</keyword>
<sequence>MYLDGKPVNITGPLMAQQYGIAAIYQEPAIFPDLNVAENIFMGRQEYNPLSRRINWRRVYEETEQLLKSLEVDLNPRITVKNLSTAKQQMLEILKALSAKPRILIMDEPTSALTSHEVKDLFDIIHRLKESGTSIIFISHRLEEVFEIADRITVLRDGHYISTRNISEVTIDEVIKMMVGRTLSDMFPKVDVEIEETILKVEGLTRENQFYDISFELRKGEILGFSGLVGAGRTELARAIFGMEKPDSGKLFVNGKEVHISNPNVAMKYGIAYLPEDKQA</sequence>